<evidence type="ECO:0000256" key="1">
    <source>
        <dbReference type="PROSITE-ProRule" id="PRU00023"/>
    </source>
</evidence>
<proteinExistence type="predicted"/>
<dbReference type="SUPFAM" id="SSF48403">
    <property type="entry name" value="Ankyrin repeat"/>
    <property type="match status" value="1"/>
</dbReference>
<dbReference type="RefSeq" id="XP_056077064.1">
    <property type="nucleotide sequence ID" value="XM_056210242.1"/>
</dbReference>
<dbReference type="AlphaFoldDB" id="A0A9W8XW47"/>
<dbReference type="Gene3D" id="1.25.40.20">
    <property type="entry name" value="Ankyrin repeat-containing domain"/>
    <property type="match status" value="1"/>
</dbReference>
<organism evidence="3 4">
    <name type="scientific">Didymosphaeria variabile</name>
    <dbReference type="NCBI Taxonomy" id="1932322"/>
    <lineage>
        <taxon>Eukaryota</taxon>
        <taxon>Fungi</taxon>
        <taxon>Dikarya</taxon>
        <taxon>Ascomycota</taxon>
        <taxon>Pezizomycotina</taxon>
        <taxon>Dothideomycetes</taxon>
        <taxon>Pleosporomycetidae</taxon>
        <taxon>Pleosporales</taxon>
        <taxon>Massarineae</taxon>
        <taxon>Didymosphaeriaceae</taxon>
        <taxon>Didymosphaeria</taxon>
    </lineage>
</organism>
<dbReference type="OrthoDB" id="20872at2759"/>
<dbReference type="EMBL" id="JAPEUX010000001">
    <property type="protein sequence ID" value="KAJ4360862.1"/>
    <property type="molecule type" value="Genomic_DNA"/>
</dbReference>
<reference evidence="3" key="1">
    <citation type="submission" date="2022-10" db="EMBL/GenBank/DDBJ databases">
        <title>Tapping the CABI collections for fungal endophytes: first genome assemblies for Collariella, Neodidymelliopsis, Ascochyta clinopodiicola, Didymella pomorum, Didymosphaeria variabile, Neocosmospora piperis and Neocucurbitaria cava.</title>
        <authorList>
            <person name="Hill R."/>
        </authorList>
    </citation>
    <scope>NUCLEOTIDE SEQUENCE</scope>
    <source>
        <strain evidence="3">IMI 356815</strain>
    </source>
</reference>
<dbReference type="Pfam" id="PF12796">
    <property type="entry name" value="Ank_2"/>
    <property type="match status" value="1"/>
</dbReference>
<comment type="caution">
    <text evidence="3">The sequence shown here is derived from an EMBL/GenBank/DDBJ whole genome shotgun (WGS) entry which is preliminary data.</text>
</comment>
<keyword evidence="4" id="KW-1185">Reference proteome</keyword>
<evidence type="ECO:0000313" key="4">
    <source>
        <dbReference type="Proteomes" id="UP001140513"/>
    </source>
</evidence>
<dbReference type="GeneID" id="80904959"/>
<protein>
    <submittedName>
        <fullName evidence="3">Uncharacterized protein</fullName>
    </submittedName>
</protein>
<name>A0A9W8XW47_9PLEO</name>
<gene>
    <name evidence="3" type="ORF">N0V89_001429</name>
</gene>
<keyword evidence="1" id="KW-0040">ANK repeat</keyword>
<dbReference type="InterPro" id="IPR036770">
    <property type="entry name" value="Ankyrin_rpt-contain_sf"/>
</dbReference>
<dbReference type="PROSITE" id="PS50297">
    <property type="entry name" value="ANK_REP_REGION"/>
    <property type="match status" value="1"/>
</dbReference>
<dbReference type="InterPro" id="IPR002110">
    <property type="entry name" value="Ankyrin_rpt"/>
</dbReference>
<evidence type="ECO:0000313" key="3">
    <source>
        <dbReference type="EMBL" id="KAJ4360862.1"/>
    </source>
</evidence>
<dbReference type="PROSITE" id="PS50088">
    <property type="entry name" value="ANK_REPEAT"/>
    <property type="match status" value="1"/>
</dbReference>
<sequence>MDSTMTNKNTKKMSEPEKPPMKLLELPPEIFKDIIHEIVANVGPGEALKMRSTCRTFAGNILHELCSNYSWTYSRLHKYAKFAEDNMSSILFNQTERLAGAHPDLPNKIIAMADWISHEQDDRYPNHPWFDVAKSPLNYYDKLAVAAEVGNTSLVKPLISKSDFRAVRGYQIFGDGLRIAATMENLEFVQIVSDYLDAIKGDNSSDYQRLIHYLRHGDDIDQYGQTPLVTAIEYGDRDIVTAVLNAGATIGGVEPQYLKERTKKTPPVVLAAELGKEGTVEVSFFLSHEWRNVVKGD</sequence>
<evidence type="ECO:0000256" key="2">
    <source>
        <dbReference type="SAM" id="MobiDB-lite"/>
    </source>
</evidence>
<feature type="region of interest" description="Disordered" evidence="2">
    <location>
        <begin position="1"/>
        <end position="21"/>
    </location>
</feature>
<accession>A0A9W8XW47</accession>
<feature type="repeat" description="ANK" evidence="1">
    <location>
        <begin position="223"/>
        <end position="255"/>
    </location>
</feature>
<dbReference type="Proteomes" id="UP001140513">
    <property type="component" value="Unassembled WGS sequence"/>
</dbReference>